<dbReference type="InterPro" id="IPR004038">
    <property type="entry name" value="Ribosomal_eL8/eL30/eS12/Gad45"/>
</dbReference>
<dbReference type="InterPro" id="IPR018492">
    <property type="entry name" value="Ribosomal_eL8/Nhp2"/>
</dbReference>
<dbReference type="InterPro" id="IPR029064">
    <property type="entry name" value="Ribosomal_eL30-like_sf"/>
</dbReference>
<evidence type="ECO:0000256" key="4">
    <source>
        <dbReference type="ARBA" id="ARBA00023242"/>
    </source>
</evidence>
<accession>A0A1X2G374</accession>
<evidence type="ECO:0000313" key="10">
    <source>
        <dbReference type="Proteomes" id="UP000242146"/>
    </source>
</evidence>
<keyword evidence="3 6" id="KW-0694">RNA-binding</keyword>
<evidence type="ECO:0000256" key="3">
    <source>
        <dbReference type="ARBA" id="ARBA00022884"/>
    </source>
</evidence>
<comment type="function">
    <text evidence="6">Common component of the spliceosome and rRNA processing machinery.</text>
</comment>
<dbReference type="Proteomes" id="UP000242146">
    <property type="component" value="Unassembled WGS sequence"/>
</dbReference>
<dbReference type="Pfam" id="PF01248">
    <property type="entry name" value="Ribosomal_L7Ae"/>
    <property type="match status" value="1"/>
</dbReference>
<dbReference type="PRINTS" id="PR00883">
    <property type="entry name" value="NUCLEARHMG"/>
</dbReference>
<dbReference type="GO" id="GO:0034513">
    <property type="term" value="F:box H/ACA snoRNA binding"/>
    <property type="evidence" value="ECO:0007669"/>
    <property type="project" value="EnsemblFungi"/>
</dbReference>
<dbReference type="SUPFAM" id="SSF55315">
    <property type="entry name" value="L30e-like"/>
    <property type="match status" value="1"/>
</dbReference>
<dbReference type="PANTHER" id="PTHR23105">
    <property type="entry name" value="RIBOSOMAL PROTEIN L7AE FAMILY MEMBER"/>
    <property type="match status" value="1"/>
</dbReference>
<dbReference type="EMBL" id="MCGT01000055">
    <property type="protein sequence ID" value="ORX43472.1"/>
    <property type="molecule type" value="Genomic_DNA"/>
</dbReference>
<reference evidence="9 10" key="1">
    <citation type="submission" date="2016-07" db="EMBL/GenBank/DDBJ databases">
        <title>Pervasive Adenine N6-methylation of Active Genes in Fungi.</title>
        <authorList>
            <consortium name="DOE Joint Genome Institute"/>
            <person name="Mondo S.J."/>
            <person name="Dannebaum R.O."/>
            <person name="Kuo R.C."/>
            <person name="Labutti K."/>
            <person name="Haridas S."/>
            <person name="Kuo A."/>
            <person name="Salamov A."/>
            <person name="Ahrendt S.R."/>
            <person name="Lipzen A."/>
            <person name="Sullivan W."/>
            <person name="Andreopoulos W.B."/>
            <person name="Clum A."/>
            <person name="Lindquist E."/>
            <person name="Daum C."/>
            <person name="Ramamoorthy G.K."/>
            <person name="Gryganskyi A."/>
            <person name="Culley D."/>
            <person name="Magnuson J.K."/>
            <person name="James T.Y."/>
            <person name="O'Malley M.A."/>
            <person name="Stajich J.E."/>
            <person name="Spatafora J.W."/>
            <person name="Visel A."/>
            <person name="Grigoriev I.V."/>
        </authorList>
    </citation>
    <scope>NUCLEOTIDE SEQUENCE [LARGE SCALE GENOMIC DNA]</scope>
    <source>
        <strain evidence="9 10">NRRL 3301</strain>
    </source>
</reference>
<organism evidence="9 10">
    <name type="scientific">Hesseltinella vesiculosa</name>
    <dbReference type="NCBI Taxonomy" id="101127"/>
    <lineage>
        <taxon>Eukaryota</taxon>
        <taxon>Fungi</taxon>
        <taxon>Fungi incertae sedis</taxon>
        <taxon>Mucoromycota</taxon>
        <taxon>Mucoromycotina</taxon>
        <taxon>Mucoromycetes</taxon>
        <taxon>Mucorales</taxon>
        <taxon>Cunninghamellaceae</taxon>
        <taxon>Hesseltinella</taxon>
    </lineage>
</organism>
<evidence type="ECO:0000313" key="9">
    <source>
        <dbReference type="EMBL" id="ORX43472.1"/>
    </source>
</evidence>
<dbReference type="GO" id="GO:0000398">
    <property type="term" value="P:mRNA splicing, via spliceosome"/>
    <property type="evidence" value="ECO:0007669"/>
    <property type="project" value="UniProtKB-UniRule"/>
</dbReference>
<dbReference type="GO" id="GO:0000454">
    <property type="term" value="P:snoRNA guided rRNA pseudouridine synthesis"/>
    <property type="evidence" value="ECO:0007669"/>
    <property type="project" value="EnsemblFungi"/>
</dbReference>
<dbReference type="InterPro" id="IPR004037">
    <property type="entry name" value="Ribosomal_eL8-like_CS"/>
</dbReference>
<dbReference type="STRING" id="101127.A0A1X2G374"/>
<protein>
    <recommendedName>
        <fullName evidence="6">H/ACA ribonucleoprotein complex subunit 2</fullName>
    </recommendedName>
    <alternativeName>
        <fullName evidence="6">Nucleolar protein family A member 2</fullName>
    </alternativeName>
</protein>
<comment type="caution">
    <text evidence="9">The sequence shown here is derived from an EMBL/GenBank/DDBJ whole genome shotgun (WGS) entry which is preliminary data.</text>
</comment>
<keyword evidence="5 6" id="KW-0687">Ribonucleoprotein</keyword>
<comment type="similarity">
    <text evidence="2 6">Belongs to the eukaryotic ribosomal protein eL8 family.</text>
</comment>
<comment type="function">
    <text evidence="6">Required for ribosome biogenesis. Part of a complex which catalyzes pseudouridylation of rRNA. This involves the isomerization of uridine such that the ribose is subsequently attached to C5, instead of the normal N1. Pseudouridine ('psi') residues may serve to stabilize the conformation of rRNAs.</text>
</comment>
<evidence type="ECO:0000256" key="1">
    <source>
        <dbReference type="ARBA" id="ARBA00004604"/>
    </source>
</evidence>
<dbReference type="InterPro" id="IPR050257">
    <property type="entry name" value="eL8/uL1-like"/>
</dbReference>
<feature type="region of interest" description="Disordered" evidence="7">
    <location>
        <begin position="1"/>
        <end position="22"/>
    </location>
</feature>
<dbReference type="GO" id="GO:0031120">
    <property type="term" value="P:snRNA pseudouridine synthesis"/>
    <property type="evidence" value="ECO:0007669"/>
    <property type="project" value="UniProtKB-UniRule"/>
</dbReference>
<gene>
    <name evidence="9" type="ORF">DM01DRAFT_1329672</name>
</gene>
<evidence type="ECO:0000256" key="5">
    <source>
        <dbReference type="ARBA" id="ARBA00023274"/>
    </source>
</evidence>
<proteinExistence type="inferred from homology"/>
<evidence type="ECO:0000256" key="2">
    <source>
        <dbReference type="ARBA" id="ARBA00007337"/>
    </source>
</evidence>
<dbReference type="InterPro" id="IPR002415">
    <property type="entry name" value="H/ACA_rnp_Nhp2-like"/>
</dbReference>
<dbReference type="Gene3D" id="3.30.1330.30">
    <property type="match status" value="1"/>
</dbReference>
<feature type="compositionally biased region" description="Basic and acidic residues" evidence="7">
    <location>
        <begin position="13"/>
        <end position="22"/>
    </location>
</feature>
<comment type="subcellular location">
    <subcellularLocation>
        <location evidence="1 6">Nucleus</location>
        <location evidence="1 6">Nucleolus</location>
    </subcellularLocation>
</comment>
<dbReference type="AlphaFoldDB" id="A0A1X2G374"/>
<dbReference type="PROSITE" id="PS01082">
    <property type="entry name" value="RIBOSOMAL_L7AE"/>
    <property type="match status" value="1"/>
</dbReference>
<name>A0A1X2G374_9FUNG</name>
<keyword evidence="10" id="KW-1185">Reference proteome</keyword>
<feature type="domain" description="Ribosomal protein eL8/eL30/eS12/Gadd45" evidence="8">
    <location>
        <begin position="43"/>
        <end position="135"/>
    </location>
</feature>
<evidence type="ECO:0000256" key="7">
    <source>
        <dbReference type="SAM" id="MobiDB-lite"/>
    </source>
</evidence>
<dbReference type="GO" id="GO:0000493">
    <property type="term" value="P:box H/ACA snoRNP assembly"/>
    <property type="evidence" value="ECO:0007669"/>
    <property type="project" value="EnsemblFungi"/>
</dbReference>
<dbReference type="PRINTS" id="PR00881">
    <property type="entry name" value="L7ARS6FAMILY"/>
</dbReference>
<sequence>MAKDKKDKKEKKVKTESSEKSTDKVYYVSPIAHPMADDKMSKKLFKTVKKASKAKHVCRGVKEVAKALSKGEKGLVVIAGDISPMDVIAHMPVLCEDHDVPYVFVPSKEQLGEACATKRPTSVSMVVLGGKKKDLKAADDYKELYDDCFAQAKKLVQSISHQLFHAITYLFY</sequence>
<dbReference type="OrthoDB" id="5364946at2759"/>
<evidence type="ECO:0000256" key="6">
    <source>
        <dbReference type="RuleBase" id="RU366039"/>
    </source>
</evidence>
<evidence type="ECO:0000259" key="8">
    <source>
        <dbReference type="Pfam" id="PF01248"/>
    </source>
</evidence>
<dbReference type="GO" id="GO:0031429">
    <property type="term" value="C:box H/ACA snoRNP complex"/>
    <property type="evidence" value="ECO:0007669"/>
    <property type="project" value="UniProtKB-UniRule"/>
</dbReference>
<keyword evidence="4 6" id="KW-0539">Nucleus</keyword>